<gene>
    <name evidence="3" type="ORF">LNKW23_05760</name>
</gene>
<proteinExistence type="inferred from homology"/>
<evidence type="ECO:0000256" key="1">
    <source>
        <dbReference type="ARBA" id="ARBA00006484"/>
    </source>
</evidence>
<dbReference type="SUPFAM" id="SSF51735">
    <property type="entry name" value="NAD(P)-binding Rossmann-fold domains"/>
    <property type="match status" value="1"/>
</dbReference>
<dbReference type="PRINTS" id="PR00081">
    <property type="entry name" value="GDHRDH"/>
</dbReference>
<protein>
    <submittedName>
        <fullName evidence="3">Uncharacterized protein</fullName>
    </submittedName>
</protein>
<name>A0ABQ6LDC3_9RHOB</name>
<keyword evidence="4" id="KW-1185">Reference proteome</keyword>
<dbReference type="InterPro" id="IPR002347">
    <property type="entry name" value="SDR_fam"/>
</dbReference>
<reference evidence="3 4" key="1">
    <citation type="submission" date="2023-04" db="EMBL/GenBank/DDBJ databases">
        <title>Marinoamorphus aggregata gen. nov., sp. Nov., isolate from tissue of brittle star Ophioplocus japonicus.</title>
        <authorList>
            <person name="Kawano K."/>
            <person name="Sawayama S."/>
            <person name="Nakagawa S."/>
        </authorList>
    </citation>
    <scope>NUCLEOTIDE SEQUENCE [LARGE SCALE GENOMIC DNA]</scope>
    <source>
        <strain evidence="3 4">NKW23</strain>
    </source>
</reference>
<dbReference type="InterPro" id="IPR036291">
    <property type="entry name" value="NAD(P)-bd_dom_sf"/>
</dbReference>
<dbReference type="CDD" id="cd05233">
    <property type="entry name" value="SDR_c"/>
    <property type="match status" value="1"/>
</dbReference>
<comment type="caution">
    <text evidence="3">The sequence shown here is derived from an EMBL/GenBank/DDBJ whole genome shotgun (WGS) entry which is preliminary data.</text>
</comment>
<dbReference type="Gene3D" id="3.40.50.720">
    <property type="entry name" value="NAD(P)-binding Rossmann-like Domain"/>
    <property type="match status" value="1"/>
</dbReference>
<dbReference type="Pfam" id="PF13561">
    <property type="entry name" value="adh_short_C2"/>
    <property type="match status" value="1"/>
</dbReference>
<evidence type="ECO:0000313" key="3">
    <source>
        <dbReference type="EMBL" id="GMG81363.1"/>
    </source>
</evidence>
<evidence type="ECO:0000313" key="4">
    <source>
        <dbReference type="Proteomes" id="UP001239909"/>
    </source>
</evidence>
<accession>A0ABQ6LDC3</accession>
<organism evidence="3 4">
    <name type="scientific">Paralimibaculum aggregatum</name>
    <dbReference type="NCBI Taxonomy" id="3036245"/>
    <lineage>
        <taxon>Bacteria</taxon>
        <taxon>Pseudomonadati</taxon>
        <taxon>Pseudomonadota</taxon>
        <taxon>Alphaproteobacteria</taxon>
        <taxon>Rhodobacterales</taxon>
        <taxon>Paracoccaceae</taxon>
        <taxon>Paralimibaculum</taxon>
    </lineage>
</organism>
<sequence length="98" mass="9709">MGAYAAAKAGLVGLVQVLAAEHGRQGIRVNALLPGGTRTAMAGTDPAVLERVAGLHALGRIAEPAEIAEAAAFLLSERASFVTGAAVLADGGNSVFKG</sequence>
<dbReference type="EMBL" id="BSYI01000003">
    <property type="protein sequence ID" value="GMG81363.1"/>
    <property type="molecule type" value="Genomic_DNA"/>
</dbReference>
<comment type="similarity">
    <text evidence="1">Belongs to the short-chain dehydrogenases/reductases (SDR) family.</text>
</comment>
<dbReference type="Proteomes" id="UP001239909">
    <property type="component" value="Unassembled WGS sequence"/>
</dbReference>
<keyword evidence="2" id="KW-0560">Oxidoreductase</keyword>
<dbReference type="PANTHER" id="PTHR42760">
    <property type="entry name" value="SHORT-CHAIN DEHYDROGENASES/REDUCTASES FAMILY MEMBER"/>
    <property type="match status" value="1"/>
</dbReference>
<dbReference type="PANTHER" id="PTHR42760:SF133">
    <property type="entry name" value="3-OXOACYL-[ACYL-CARRIER-PROTEIN] REDUCTASE"/>
    <property type="match status" value="1"/>
</dbReference>
<evidence type="ECO:0000256" key="2">
    <source>
        <dbReference type="ARBA" id="ARBA00023002"/>
    </source>
</evidence>